<sequence length="451" mass="49630">MASAIRDQPASVSPAPPRDDVPSPTGQITSDGTLPSALFILPFPAPISAHMGEEPPSFLMYAPPRSVYQRPPKTADGKRPKEKISRKVVRRWQEEVLMGQQIKRGTLKNPTCSKKIRGGCTRAASSISSWLSNSCVETLSRLPPRRKLGGVTIIHPAFAQSTEEGECDGAAGTYQPTAEELTCYMGVLLRKTRKHLLTKVVISGMLLPITLAIDVIAVPFSFEINVCYFAFQLQELLIFCPLALKKCKALTPPQSQQSKLVKRLKNHSESTSHETTVFVGNPPAEVPQDEMQIAKSAGTFQLKPVDQHALEPVMTLLYNICAELDPISFPQRQGVNLDSSTSSQTSTLPPSLKSPDKAVAKGMIQAFRDTLPPEVAGRYVLDEDILLEDLARYLKKASKEYVASLGGRGSGKGLMHRFKARRQQSASKKEQKLVITRHKEEAKKEDMELDC</sequence>
<dbReference type="VEuPathDB" id="FungiDB:PSTT_02387"/>
<feature type="compositionally biased region" description="Low complexity" evidence="1">
    <location>
        <begin position="337"/>
        <end position="353"/>
    </location>
</feature>
<proteinExistence type="predicted"/>
<feature type="region of interest" description="Disordered" evidence="1">
    <location>
        <begin position="1"/>
        <end position="31"/>
    </location>
</feature>
<reference evidence="4" key="2">
    <citation type="journal article" date="2018" name="BMC Genomics">
        <title>Genomic insights into host adaptation between the wheat stripe rust pathogen (Puccinia striiformis f. sp. tritici) and the barley stripe rust pathogen (Puccinia striiformis f. sp. hordei).</title>
        <authorList>
            <person name="Xia C."/>
            <person name="Wang M."/>
            <person name="Yin C."/>
            <person name="Cornejo O.E."/>
            <person name="Hulbert S.H."/>
            <person name="Chen X."/>
        </authorList>
    </citation>
    <scope>NUCLEOTIDE SEQUENCE [LARGE SCALE GENOMIC DNA]</scope>
    <source>
        <strain evidence="4">93TX-2</strain>
    </source>
</reference>
<name>A0A2S4WIK6_9BASI</name>
<dbReference type="EMBL" id="PKSM01000018">
    <property type="protein sequence ID" value="POW21626.1"/>
    <property type="molecule type" value="Genomic_DNA"/>
</dbReference>
<evidence type="ECO:0000313" key="3">
    <source>
        <dbReference type="EMBL" id="POW21626.1"/>
    </source>
</evidence>
<dbReference type="AlphaFoldDB" id="A0A2S4WIK6"/>
<keyword evidence="2" id="KW-1133">Transmembrane helix</keyword>
<reference evidence="4" key="3">
    <citation type="journal article" date="2018" name="Mol. Plant Microbe Interact.">
        <title>Genome sequence resources for the wheat stripe rust pathogen (Puccinia striiformis f. sp. tritici) and the barley stripe rust pathogen (Puccinia striiformis f. sp. hordei).</title>
        <authorList>
            <person name="Xia C."/>
            <person name="Wang M."/>
            <person name="Yin C."/>
            <person name="Cornejo O.E."/>
            <person name="Hulbert S.H."/>
            <person name="Chen X."/>
        </authorList>
    </citation>
    <scope>NUCLEOTIDE SEQUENCE [LARGE SCALE GENOMIC DNA]</scope>
    <source>
        <strain evidence="4">93TX-2</strain>
    </source>
</reference>
<comment type="caution">
    <text evidence="3">The sequence shown here is derived from an EMBL/GenBank/DDBJ whole genome shotgun (WGS) entry which is preliminary data.</text>
</comment>
<keyword evidence="4" id="KW-1185">Reference proteome</keyword>
<evidence type="ECO:0000256" key="2">
    <source>
        <dbReference type="SAM" id="Phobius"/>
    </source>
</evidence>
<keyword evidence="2" id="KW-0472">Membrane</keyword>
<dbReference type="OrthoDB" id="3189033at2759"/>
<reference evidence="3 4" key="1">
    <citation type="submission" date="2017-12" db="EMBL/GenBank/DDBJ databases">
        <title>Gene loss provides genomic basis for host adaptation in cereal stripe rust fungi.</title>
        <authorList>
            <person name="Xia C."/>
        </authorList>
    </citation>
    <scope>NUCLEOTIDE SEQUENCE [LARGE SCALE GENOMIC DNA]</scope>
    <source>
        <strain evidence="3 4">93TX-2</strain>
    </source>
</reference>
<dbReference type="Proteomes" id="UP000238274">
    <property type="component" value="Unassembled WGS sequence"/>
</dbReference>
<protein>
    <submittedName>
        <fullName evidence="3">Uncharacterized protein</fullName>
    </submittedName>
</protein>
<dbReference type="VEuPathDB" id="FungiDB:PSHT_02183"/>
<gene>
    <name evidence="3" type="ORF">PSHT_02183</name>
</gene>
<evidence type="ECO:0000313" key="4">
    <source>
        <dbReference type="Proteomes" id="UP000238274"/>
    </source>
</evidence>
<organism evidence="3 4">
    <name type="scientific">Puccinia striiformis</name>
    <dbReference type="NCBI Taxonomy" id="27350"/>
    <lineage>
        <taxon>Eukaryota</taxon>
        <taxon>Fungi</taxon>
        <taxon>Dikarya</taxon>
        <taxon>Basidiomycota</taxon>
        <taxon>Pucciniomycotina</taxon>
        <taxon>Pucciniomycetes</taxon>
        <taxon>Pucciniales</taxon>
        <taxon>Pucciniaceae</taxon>
        <taxon>Puccinia</taxon>
    </lineage>
</organism>
<feature type="transmembrane region" description="Helical" evidence="2">
    <location>
        <begin position="200"/>
        <end position="222"/>
    </location>
</feature>
<accession>A0A2S4WIK6</accession>
<evidence type="ECO:0000256" key="1">
    <source>
        <dbReference type="SAM" id="MobiDB-lite"/>
    </source>
</evidence>
<keyword evidence="2" id="KW-0812">Transmembrane</keyword>
<feature type="region of interest" description="Disordered" evidence="1">
    <location>
        <begin position="335"/>
        <end position="355"/>
    </location>
</feature>